<dbReference type="InterPro" id="IPR020846">
    <property type="entry name" value="MFS_dom"/>
</dbReference>
<dbReference type="GO" id="GO:0016020">
    <property type="term" value="C:membrane"/>
    <property type="evidence" value="ECO:0007669"/>
    <property type="project" value="UniProtKB-SubCell"/>
</dbReference>
<evidence type="ECO:0000259" key="7">
    <source>
        <dbReference type="PROSITE" id="PS50850"/>
    </source>
</evidence>
<comment type="subcellular location">
    <subcellularLocation>
        <location evidence="1">Membrane</location>
        <topology evidence="1">Multi-pass membrane protein</topology>
    </subcellularLocation>
</comment>
<keyword evidence="3 6" id="KW-1133">Transmembrane helix</keyword>
<evidence type="ECO:0000313" key="8">
    <source>
        <dbReference type="EMBL" id="KAJ4177255.1"/>
    </source>
</evidence>
<keyword evidence="2 6" id="KW-0812">Transmembrane</keyword>
<evidence type="ECO:0000256" key="5">
    <source>
        <dbReference type="ARBA" id="ARBA00023180"/>
    </source>
</evidence>
<feature type="transmembrane region" description="Helical" evidence="6">
    <location>
        <begin position="24"/>
        <end position="42"/>
    </location>
</feature>
<evidence type="ECO:0000256" key="4">
    <source>
        <dbReference type="ARBA" id="ARBA00023136"/>
    </source>
</evidence>
<dbReference type="InterPro" id="IPR036259">
    <property type="entry name" value="MFS_trans_sf"/>
</dbReference>
<feature type="domain" description="Major facilitator superfamily (MFS) profile" evidence="7">
    <location>
        <begin position="1"/>
        <end position="148"/>
    </location>
</feature>
<evidence type="ECO:0000313" key="9">
    <source>
        <dbReference type="Proteomes" id="UP001152087"/>
    </source>
</evidence>
<organism evidence="8 9">
    <name type="scientific">Fusarium falciforme</name>
    <dbReference type="NCBI Taxonomy" id="195108"/>
    <lineage>
        <taxon>Eukaryota</taxon>
        <taxon>Fungi</taxon>
        <taxon>Dikarya</taxon>
        <taxon>Ascomycota</taxon>
        <taxon>Pezizomycotina</taxon>
        <taxon>Sordariomycetes</taxon>
        <taxon>Hypocreomycetidae</taxon>
        <taxon>Hypocreales</taxon>
        <taxon>Nectriaceae</taxon>
        <taxon>Fusarium</taxon>
        <taxon>Fusarium solani species complex</taxon>
    </lineage>
</organism>
<proteinExistence type="predicted"/>
<dbReference type="Gene3D" id="1.20.1720.10">
    <property type="entry name" value="Multidrug resistance protein D"/>
    <property type="match status" value="1"/>
</dbReference>
<evidence type="ECO:0000256" key="1">
    <source>
        <dbReference type="ARBA" id="ARBA00004141"/>
    </source>
</evidence>
<evidence type="ECO:0000256" key="6">
    <source>
        <dbReference type="SAM" id="Phobius"/>
    </source>
</evidence>
<dbReference type="Pfam" id="PF07690">
    <property type="entry name" value="MFS_1"/>
    <property type="match status" value="1"/>
</dbReference>
<comment type="caution">
    <text evidence="8">The sequence shown here is derived from an EMBL/GenBank/DDBJ whole genome shotgun (WGS) entry which is preliminary data.</text>
</comment>
<feature type="transmembrane region" description="Helical" evidence="6">
    <location>
        <begin position="116"/>
        <end position="138"/>
    </location>
</feature>
<dbReference type="PANTHER" id="PTHR42718:SF41">
    <property type="entry name" value="MFS TRANSPORTER OF UNKOWN SPECIFICITY (AFU_ORTHOLOGUE AFUA_5G09940)-RELATED"/>
    <property type="match status" value="1"/>
</dbReference>
<feature type="transmembrane region" description="Helical" evidence="6">
    <location>
        <begin position="84"/>
        <end position="104"/>
    </location>
</feature>
<gene>
    <name evidence="8" type="ORF">NW755_013944</name>
</gene>
<sequence length="148" mass="15345">MFSTVAGGFELSKILGQPVGPGKANWMAAAYSLTQSAFVLISGRLGAVYGHQKLLLLGGVVIVIFSVANAFCTTYSSFVAIRALTGVGGGILMPNAVATLTIMVPPGKARNFTLATFAASPPVGAGIGALMMGAFLQYSEWKWHFVSV</sequence>
<reference evidence="8" key="1">
    <citation type="submission" date="2022-09" db="EMBL/GenBank/DDBJ databases">
        <title>Fusarium specimens isolated from Avocado Roots.</title>
        <authorList>
            <person name="Stajich J."/>
            <person name="Roper C."/>
            <person name="Heimlech-Rivalta G."/>
        </authorList>
    </citation>
    <scope>NUCLEOTIDE SEQUENCE</scope>
    <source>
        <strain evidence="8">A02</strain>
    </source>
</reference>
<evidence type="ECO:0000256" key="2">
    <source>
        <dbReference type="ARBA" id="ARBA00022692"/>
    </source>
</evidence>
<feature type="transmembrane region" description="Helical" evidence="6">
    <location>
        <begin position="54"/>
        <end position="78"/>
    </location>
</feature>
<dbReference type="PROSITE" id="PS50850">
    <property type="entry name" value="MFS"/>
    <property type="match status" value="1"/>
</dbReference>
<name>A0A9W8QRR9_9HYPO</name>
<dbReference type="OrthoDB" id="440755at2759"/>
<keyword evidence="5" id="KW-0325">Glycoprotein</keyword>
<dbReference type="Proteomes" id="UP001152087">
    <property type="component" value="Unassembled WGS sequence"/>
</dbReference>
<evidence type="ECO:0000256" key="3">
    <source>
        <dbReference type="ARBA" id="ARBA00022989"/>
    </source>
</evidence>
<dbReference type="SUPFAM" id="SSF103473">
    <property type="entry name" value="MFS general substrate transporter"/>
    <property type="match status" value="1"/>
</dbReference>
<keyword evidence="9" id="KW-1185">Reference proteome</keyword>
<accession>A0A9W8QRR9</accession>
<dbReference type="EMBL" id="JAOQAV010000116">
    <property type="protein sequence ID" value="KAJ4177255.1"/>
    <property type="molecule type" value="Genomic_DNA"/>
</dbReference>
<keyword evidence="4 6" id="KW-0472">Membrane</keyword>
<dbReference type="PANTHER" id="PTHR42718">
    <property type="entry name" value="MAJOR FACILITATOR SUPERFAMILY MULTIDRUG TRANSPORTER MFSC"/>
    <property type="match status" value="1"/>
</dbReference>
<dbReference type="GO" id="GO:0022857">
    <property type="term" value="F:transmembrane transporter activity"/>
    <property type="evidence" value="ECO:0007669"/>
    <property type="project" value="InterPro"/>
</dbReference>
<dbReference type="AlphaFoldDB" id="A0A9W8QRR9"/>
<protein>
    <recommendedName>
        <fullName evidence="7">Major facilitator superfamily (MFS) profile domain-containing protein</fullName>
    </recommendedName>
</protein>
<dbReference type="InterPro" id="IPR011701">
    <property type="entry name" value="MFS"/>
</dbReference>